<dbReference type="InterPro" id="IPR048362">
    <property type="entry name" value="PARG_helical"/>
</dbReference>
<evidence type="ECO:0000256" key="3">
    <source>
        <dbReference type="ARBA" id="ARBA00022801"/>
    </source>
</evidence>
<keyword evidence="10" id="KW-1185">Reference proteome</keyword>
<feature type="binding site" evidence="5">
    <location>
        <position position="617"/>
    </location>
    <ligand>
        <name>substrate</name>
    </ligand>
</feature>
<dbReference type="SMR" id="E3NGK4"/>
<dbReference type="GO" id="GO:0005737">
    <property type="term" value="C:cytoplasm"/>
    <property type="evidence" value="ECO:0007669"/>
    <property type="project" value="TreeGrafter"/>
</dbReference>
<proteinExistence type="inferred from homology"/>
<dbReference type="InterPro" id="IPR046372">
    <property type="entry name" value="PARG_cat_C"/>
</dbReference>
<dbReference type="GO" id="GO:0004649">
    <property type="term" value="F:poly(ADP-ribose) glycohydrolase activity"/>
    <property type="evidence" value="ECO:0007669"/>
    <property type="project" value="UniProtKB-EC"/>
</dbReference>
<evidence type="ECO:0000313" key="10">
    <source>
        <dbReference type="Proteomes" id="UP000008281"/>
    </source>
</evidence>
<dbReference type="InterPro" id="IPR007724">
    <property type="entry name" value="Poly_GlycHdrlase"/>
</dbReference>
<evidence type="ECO:0000313" key="9">
    <source>
        <dbReference type="EMBL" id="EFO97105.1"/>
    </source>
</evidence>
<reference evidence="9" key="1">
    <citation type="submission" date="2007-07" db="EMBL/GenBank/DDBJ databases">
        <title>PCAP assembly of the Caenorhabditis remanei genome.</title>
        <authorList>
            <consortium name="The Caenorhabditis remanei Sequencing Consortium"/>
            <person name="Wilson R.K."/>
        </authorList>
    </citation>
    <scope>NUCLEOTIDE SEQUENCE [LARGE SCALE GENOMIC DNA]</scope>
    <source>
        <strain evidence="9">PB4641</strain>
    </source>
</reference>
<dbReference type="EC" id="3.2.1.143" evidence="2"/>
<protein>
    <recommendedName>
        <fullName evidence="2">poly(ADP-ribose) glycohydrolase</fullName>
        <ecNumber evidence="2">3.2.1.143</ecNumber>
    </recommendedName>
</protein>
<feature type="active site" evidence="4">
    <location>
        <position position="577"/>
    </location>
</feature>
<evidence type="ECO:0000256" key="6">
    <source>
        <dbReference type="SAM" id="MobiDB-lite"/>
    </source>
</evidence>
<comment type="similarity">
    <text evidence="1">Belongs to the poly(ADP-ribose) glycohydrolase family.</text>
</comment>
<feature type="compositionally biased region" description="Basic and acidic residues" evidence="6">
    <location>
        <begin position="168"/>
        <end position="180"/>
    </location>
</feature>
<keyword evidence="3" id="KW-0378">Hydrolase</keyword>
<evidence type="ECO:0000259" key="7">
    <source>
        <dbReference type="Pfam" id="PF05028"/>
    </source>
</evidence>
<evidence type="ECO:0000259" key="8">
    <source>
        <dbReference type="Pfam" id="PF20811"/>
    </source>
</evidence>
<dbReference type="Pfam" id="PF20811">
    <property type="entry name" value="PARG_cat_N"/>
    <property type="match status" value="1"/>
</dbReference>
<evidence type="ECO:0000256" key="5">
    <source>
        <dbReference type="PIRSR" id="PIRSR607724-2"/>
    </source>
</evidence>
<organism evidence="10">
    <name type="scientific">Caenorhabditis remanei</name>
    <name type="common">Caenorhabditis vulgaris</name>
    <dbReference type="NCBI Taxonomy" id="31234"/>
    <lineage>
        <taxon>Eukaryota</taxon>
        <taxon>Metazoa</taxon>
        <taxon>Ecdysozoa</taxon>
        <taxon>Nematoda</taxon>
        <taxon>Chromadorea</taxon>
        <taxon>Rhabditida</taxon>
        <taxon>Rhabditina</taxon>
        <taxon>Rhabditomorpha</taxon>
        <taxon>Rhabditoidea</taxon>
        <taxon>Rhabditidae</taxon>
        <taxon>Peloderinae</taxon>
        <taxon>Caenorhabditis</taxon>
    </lineage>
</organism>
<feature type="domain" description="PARG catalytic Macro" evidence="7">
    <location>
        <begin position="528"/>
        <end position="619"/>
    </location>
</feature>
<feature type="active site" evidence="4">
    <location>
        <position position="558"/>
    </location>
</feature>
<feature type="binding site" evidence="5">
    <location>
        <position position="561"/>
    </location>
    <ligand>
        <name>substrate</name>
    </ligand>
</feature>
<dbReference type="InParanoid" id="E3NGK4"/>
<dbReference type="STRING" id="31234.E3NGK4"/>
<dbReference type="PANTHER" id="PTHR12837">
    <property type="entry name" value="POLY ADP-RIBOSE GLYCOHYDROLASE"/>
    <property type="match status" value="1"/>
</dbReference>
<dbReference type="GO" id="GO:1990966">
    <property type="term" value="P:ATP generation from poly-ADP-D-ribose"/>
    <property type="evidence" value="ECO:0007669"/>
    <property type="project" value="TreeGrafter"/>
</dbReference>
<evidence type="ECO:0000256" key="2">
    <source>
        <dbReference type="ARBA" id="ARBA00012255"/>
    </source>
</evidence>
<feature type="region of interest" description="Disordered" evidence="6">
    <location>
        <begin position="168"/>
        <end position="261"/>
    </location>
</feature>
<feature type="binding site" evidence="5">
    <location>
        <position position="575"/>
    </location>
    <ligand>
        <name>substrate</name>
    </ligand>
</feature>
<dbReference type="eggNOG" id="KOG2064">
    <property type="taxonomic scope" value="Eukaryota"/>
</dbReference>
<dbReference type="GO" id="GO:0005634">
    <property type="term" value="C:nucleus"/>
    <property type="evidence" value="ECO:0007669"/>
    <property type="project" value="TreeGrafter"/>
</dbReference>
<dbReference type="AlphaFoldDB" id="E3NGK4"/>
<dbReference type="HOGENOM" id="CLU_013388_4_0_1"/>
<feature type="active site" evidence="4">
    <location>
        <position position="576"/>
    </location>
</feature>
<feature type="region of interest" description="Disordered" evidence="6">
    <location>
        <begin position="58"/>
        <end position="99"/>
    </location>
</feature>
<dbReference type="EMBL" id="DS268655">
    <property type="protein sequence ID" value="EFO97105.1"/>
    <property type="molecule type" value="Genomic_DNA"/>
</dbReference>
<dbReference type="PANTHER" id="PTHR12837:SF15">
    <property type="entry name" value="POLY(ADP-RIBOSE) GLYCOHYDROLASE"/>
    <property type="match status" value="1"/>
</dbReference>
<dbReference type="Proteomes" id="UP000008281">
    <property type="component" value="Unassembled WGS sequence"/>
</dbReference>
<evidence type="ECO:0000256" key="4">
    <source>
        <dbReference type="PIRSR" id="PIRSR607724-1"/>
    </source>
</evidence>
<name>E3NGK4_CAERE</name>
<feature type="compositionally biased region" description="Basic and acidic residues" evidence="6">
    <location>
        <begin position="192"/>
        <end position="203"/>
    </location>
</feature>
<dbReference type="Pfam" id="PF05028">
    <property type="entry name" value="PARG_cat_C"/>
    <property type="match status" value="1"/>
</dbReference>
<accession>E3NGK4</accession>
<feature type="compositionally biased region" description="Acidic residues" evidence="6">
    <location>
        <begin position="242"/>
        <end position="260"/>
    </location>
</feature>
<dbReference type="OrthoDB" id="1937899at2759"/>
<dbReference type="GO" id="GO:0005975">
    <property type="term" value="P:carbohydrate metabolic process"/>
    <property type="evidence" value="ECO:0007669"/>
    <property type="project" value="InterPro"/>
</dbReference>
<dbReference type="GO" id="GO:0009225">
    <property type="term" value="P:nucleotide-sugar metabolic process"/>
    <property type="evidence" value="ECO:0007669"/>
    <property type="project" value="TreeGrafter"/>
</dbReference>
<sequence>MNKLPDIGSDMNQDEKDYAEYIGVGVAHHKPPAKKMRLTTSSVSSLIVDSEVNQEPKSIDVFASSQPSNDGYETCRESIGDEETSGNPAENGPKMAENGQKMTENGQFLAENGQKMAENGQKSAENGQFLAENAPEIESEYVADSQEVESEGSMEIGEVFDETEIYEAEKREKAAEKEQNESNSSQEDEEVLKEMENEMKTAEEMSLQKSPSSQDIFDYESDKYPQILEDSESTDVVRNNVEEEETMEVDEKEEEEDVKEVDDVRMENQEEMNPEVVVVAEEEDVEEQESETKSESLCRKKIERVSLEPKRKSQRRHRLLRSLNRLLVHVQTINISYSNRISSRRIAIRKRITDTRDLPNPRYEMYKNLLTGYARENRYKTDCLMLFSGLIHDMCGMTVYHPFPALFGYFSKYESYQGNDRYALDQFGRVVQIALSGYQLLPERIYCLMGQVESATLSHRQCAALIARMFFTSTAPNFLGILNSNSPVAVEKLRFLFAYFDRISANPPQGVVSFRRISRDEETLRTTKWRERKFQKLPEVTMLDDERIEQTTQCTQVDFANEFLGGGVTKEGSVQEEIRFLMCPEMIVGMLLSKTAMHNTESFSIIGAYVYSSYDGYGK</sequence>
<dbReference type="GO" id="GO:0006282">
    <property type="term" value="P:regulation of DNA repair"/>
    <property type="evidence" value="ECO:0007669"/>
    <property type="project" value="InterPro"/>
</dbReference>
<feature type="region of interest" description="Disordered" evidence="6">
    <location>
        <begin position="142"/>
        <end position="161"/>
    </location>
</feature>
<feature type="domain" description="PARG helical" evidence="8">
    <location>
        <begin position="429"/>
        <end position="516"/>
    </location>
</feature>
<evidence type="ECO:0000256" key="1">
    <source>
        <dbReference type="ARBA" id="ARBA00009545"/>
    </source>
</evidence>
<gene>
    <name evidence="9" type="ORF">CRE_30484</name>
</gene>